<keyword evidence="5" id="KW-0547">Nucleotide-binding</keyword>
<reference evidence="10 12" key="2">
    <citation type="submission" date="2018-08" db="EMBL/GenBank/DDBJ databases">
        <title>Genetic Globetrotter - A new plasmid hitch-hiking vast phylogenetic and geographic distances.</title>
        <authorList>
            <person name="Vollmers J."/>
            <person name="Petersen J."/>
        </authorList>
    </citation>
    <scope>NUCLEOTIDE SEQUENCE [LARGE SCALE GENOMIC DNA]</scope>
    <source>
        <strain evidence="10 12">DSM 26383</strain>
    </source>
</reference>
<accession>A0A0T5PBW1</accession>
<evidence type="ECO:0000256" key="2">
    <source>
        <dbReference type="ARBA" id="ARBA00005417"/>
    </source>
</evidence>
<dbReference type="SUPFAM" id="SSF52540">
    <property type="entry name" value="P-loop containing nucleoside triphosphate hydrolases"/>
    <property type="match status" value="1"/>
</dbReference>
<dbReference type="RefSeq" id="WP_057814567.1">
    <property type="nucleotide sequence ID" value="NZ_CP031598.1"/>
</dbReference>
<evidence type="ECO:0000256" key="7">
    <source>
        <dbReference type="ARBA" id="ARBA00023136"/>
    </source>
</evidence>
<evidence type="ECO:0000256" key="1">
    <source>
        <dbReference type="ARBA" id="ARBA00004417"/>
    </source>
</evidence>
<dbReference type="PROSITE" id="PS50893">
    <property type="entry name" value="ABC_TRANSPORTER_2"/>
    <property type="match status" value="1"/>
</dbReference>
<dbReference type="InterPro" id="IPR003439">
    <property type="entry name" value="ABC_transporter-like_ATP-bd"/>
</dbReference>
<dbReference type="GO" id="GO:0005524">
    <property type="term" value="F:ATP binding"/>
    <property type="evidence" value="ECO:0007669"/>
    <property type="project" value="UniProtKB-KW"/>
</dbReference>
<sequence>MSASHVIDVQNLRTHFHTEKGRVTAVDDVSFHVERNEVLGVVGESGCGKSVTSEAIMQLLNTDITDFEGEIMFDGENLLTLDEDRLARIRGKDISMIFQDTTSSLNPLYTVGDQIIEALQTHGRRNRKAAAEAALKVVSATGIPSPEKRLREYPHELSGGMRQRIMIAMALVCEPKLLIADEPTTALDVTTQAQILDLIVQMKSDLDMGVIFITHDMGVVAEICDRVAVMYLGQVIEDSTVESLFEAPLHPYTKGLMQAMPTIESDPQADLYTIKGKVPSLSDVPKGCRFAARCPYATDKCVSEAPSLEVATEGHKVRCWHWKAIAEGNAPAHEKAAEMT</sequence>
<evidence type="ECO:0000256" key="3">
    <source>
        <dbReference type="ARBA" id="ARBA00022448"/>
    </source>
</evidence>
<reference evidence="9 11" key="1">
    <citation type="submission" date="2015-04" db="EMBL/GenBank/DDBJ databases">
        <title>The draft genome sequence of Roseovarius indicus B108T.</title>
        <authorList>
            <person name="Li G."/>
            <person name="Lai Q."/>
            <person name="Shao Z."/>
            <person name="Yan P."/>
        </authorList>
    </citation>
    <scope>NUCLEOTIDE SEQUENCE [LARGE SCALE GENOMIC DNA]</scope>
    <source>
        <strain evidence="9 11">B108</strain>
    </source>
</reference>
<evidence type="ECO:0000313" key="9">
    <source>
        <dbReference type="EMBL" id="KRS18488.1"/>
    </source>
</evidence>
<dbReference type="PANTHER" id="PTHR43297">
    <property type="entry name" value="OLIGOPEPTIDE TRANSPORT ATP-BINDING PROTEIN APPD"/>
    <property type="match status" value="1"/>
</dbReference>
<dbReference type="EMBL" id="CP031598">
    <property type="protein sequence ID" value="QEW25471.1"/>
    <property type="molecule type" value="Genomic_DNA"/>
</dbReference>
<dbReference type="EMBL" id="LAXI01000003">
    <property type="protein sequence ID" value="KRS18488.1"/>
    <property type="molecule type" value="Genomic_DNA"/>
</dbReference>
<keyword evidence="3" id="KW-0813">Transport</keyword>
<dbReference type="NCBIfam" id="TIGR01727">
    <property type="entry name" value="oligo_HPY"/>
    <property type="match status" value="1"/>
</dbReference>
<evidence type="ECO:0000256" key="6">
    <source>
        <dbReference type="ARBA" id="ARBA00022840"/>
    </source>
</evidence>
<dbReference type="SMART" id="SM00382">
    <property type="entry name" value="AAA"/>
    <property type="match status" value="1"/>
</dbReference>
<dbReference type="InterPro" id="IPR027417">
    <property type="entry name" value="P-loop_NTPase"/>
</dbReference>
<evidence type="ECO:0000313" key="10">
    <source>
        <dbReference type="EMBL" id="QEW25471.1"/>
    </source>
</evidence>
<dbReference type="CDD" id="cd03257">
    <property type="entry name" value="ABC_NikE_OppD_transporters"/>
    <property type="match status" value="1"/>
</dbReference>
<keyword evidence="11" id="KW-1185">Reference proteome</keyword>
<comment type="similarity">
    <text evidence="2">Belongs to the ABC transporter superfamily.</text>
</comment>
<dbReference type="STRING" id="540747.SAMN04488031_104288"/>
<evidence type="ECO:0000313" key="11">
    <source>
        <dbReference type="Proteomes" id="UP000051401"/>
    </source>
</evidence>
<evidence type="ECO:0000256" key="4">
    <source>
        <dbReference type="ARBA" id="ARBA00022475"/>
    </source>
</evidence>
<dbReference type="InterPro" id="IPR003593">
    <property type="entry name" value="AAA+_ATPase"/>
</dbReference>
<dbReference type="PROSITE" id="PS00211">
    <property type="entry name" value="ABC_TRANSPORTER_1"/>
    <property type="match status" value="1"/>
</dbReference>
<dbReference type="KEGG" id="rid:RIdsm_01258"/>
<feature type="domain" description="ABC transporter" evidence="8">
    <location>
        <begin position="7"/>
        <end position="257"/>
    </location>
</feature>
<dbReference type="AlphaFoldDB" id="A0A0T5PBW1"/>
<comment type="subcellular location">
    <subcellularLocation>
        <location evidence="1">Cell inner membrane</location>
        <topology evidence="1">Peripheral membrane protein</topology>
    </subcellularLocation>
</comment>
<gene>
    <name evidence="10" type="primary">oppD_5</name>
    <name evidence="10" type="ORF">RIdsm_01258</name>
    <name evidence="9" type="ORF">XM52_06635</name>
</gene>
<dbReference type="GO" id="GO:0016887">
    <property type="term" value="F:ATP hydrolysis activity"/>
    <property type="evidence" value="ECO:0007669"/>
    <property type="project" value="InterPro"/>
</dbReference>
<name>A0A0T5PBW1_9RHOB</name>
<evidence type="ECO:0000256" key="5">
    <source>
        <dbReference type="ARBA" id="ARBA00022741"/>
    </source>
</evidence>
<dbReference type="Gene3D" id="3.40.50.300">
    <property type="entry name" value="P-loop containing nucleotide triphosphate hydrolases"/>
    <property type="match status" value="1"/>
</dbReference>
<dbReference type="GO" id="GO:0015833">
    <property type="term" value="P:peptide transport"/>
    <property type="evidence" value="ECO:0007669"/>
    <property type="project" value="InterPro"/>
</dbReference>
<dbReference type="PANTHER" id="PTHR43297:SF2">
    <property type="entry name" value="DIPEPTIDE TRANSPORT ATP-BINDING PROTEIN DPPD"/>
    <property type="match status" value="1"/>
</dbReference>
<proteinExistence type="inferred from homology"/>
<dbReference type="Pfam" id="PF08352">
    <property type="entry name" value="oligo_HPY"/>
    <property type="match status" value="1"/>
</dbReference>
<dbReference type="GO" id="GO:0005886">
    <property type="term" value="C:plasma membrane"/>
    <property type="evidence" value="ECO:0007669"/>
    <property type="project" value="UniProtKB-SubCell"/>
</dbReference>
<dbReference type="GO" id="GO:0055085">
    <property type="term" value="P:transmembrane transport"/>
    <property type="evidence" value="ECO:0007669"/>
    <property type="project" value="UniProtKB-ARBA"/>
</dbReference>
<dbReference type="Proteomes" id="UP000325785">
    <property type="component" value="Chromosome"/>
</dbReference>
<organism evidence="9 11">
    <name type="scientific">Roseovarius indicus</name>
    <dbReference type="NCBI Taxonomy" id="540747"/>
    <lineage>
        <taxon>Bacteria</taxon>
        <taxon>Pseudomonadati</taxon>
        <taxon>Pseudomonadota</taxon>
        <taxon>Alphaproteobacteria</taxon>
        <taxon>Rhodobacterales</taxon>
        <taxon>Roseobacteraceae</taxon>
        <taxon>Roseovarius</taxon>
    </lineage>
</organism>
<keyword evidence="6 9" id="KW-0067">ATP-binding</keyword>
<evidence type="ECO:0000259" key="8">
    <source>
        <dbReference type="PROSITE" id="PS50893"/>
    </source>
</evidence>
<dbReference type="FunFam" id="3.40.50.300:FF:000016">
    <property type="entry name" value="Oligopeptide ABC transporter ATP-binding component"/>
    <property type="match status" value="1"/>
</dbReference>
<keyword evidence="7" id="KW-0472">Membrane</keyword>
<dbReference type="Pfam" id="PF00005">
    <property type="entry name" value="ABC_tran"/>
    <property type="match status" value="1"/>
</dbReference>
<dbReference type="InterPro" id="IPR017871">
    <property type="entry name" value="ABC_transporter-like_CS"/>
</dbReference>
<dbReference type="OrthoDB" id="9782308at2"/>
<protein>
    <submittedName>
        <fullName evidence="9">Peptide ABC transporter ATP-binding protein</fullName>
    </submittedName>
    <submittedName>
        <fullName evidence="10">Stage 0 sporulation protein KD</fullName>
    </submittedName>
</protein>
<evidence type="ECO:0000313" key="12">
    <source>
        <dbReference type="Proteomes" id="UP000325785"/>
    </source>
</evidence>
<dbReference type="InterPro" id="IPR050388">
    <property type="entry name" value="ABC_Ni/Peptide_Import"/>
</dbReference>
<dbReference type="InterPro" id="IPR013563">
    <property type="entry name" value="Oligopep_ABC_C"/>
</dbReference>
<dbReference type="Proteomes" id="UP000051401">
    <property type="component" value="Unassembled WGS sequence"/>
</dbReference>
<keyword evidence="4" id="KW-1003">Cell membrane</keyword>
<dbReference type="PATRIC" id="fig|540747.5.peg.3689"/>